<name>A0A2Y9A8A7_9RHOB</name>
<dbReference type="Proteomes" id="UP000251571">
    <property type="component" value="Unassembled WGS sequence"/>
</dbReference>
<keyword evidence="5" id="KW-1185">Reference proteome</keyword>
<dbReference type="SUPFAM" id="SSF53271">
    <property type="entry name" value="PRTase-like"/>
    <property type="match status" value="1"/>
</dbReference>
<evidence type="ECO:0000313" key="6">
    <source>
        <dbReference type="Proteomes" id="UP000251571"/>
    </source>
</evidence>
<evidence type="ECO:0000313" key="3">
    <source>
        <dbReference type="EMBL" id="PWJ22139.1"/>
    </source>
</evidence>
<comment type="similarity">
    <text evidence="1">Belongs to the ComF/GntX family.</text>
</comment>
<dbReference type="Gene3D" id="3.40.50.2020">
    <property type="match status" value="1"/>
</dbReference>
<dbReference type="EMBL" id="QGDJ01000001">
    <property type="protein sequence ID" value="PWJ22139.1"/>
    <property type="molecule type" value="Genomic_DNA"/>
</dbReference>
<reference evidence="3 5" key="3">
    <citation type="submission" date="2018-03" db="EMBL/GenBank/DDBJ databases">
        <title>Genomic Encyclopedia of Archaeal and Bacterial Type Strains, Phase II (KMG-II): from individual species to whole genera.</title>
        <authorList>
            <person name="Goeker M."/>
        </authorList>
    </citation>
    <scope>NUCLEOTIDE SEQUENCE [LARGE SCALE GENOMIC DNA]</scope>
    <source>
        <strain evidence="3 5">DSM 25227</strain>
    </source>
</reference>
<proteinExistence type="inferred from homology"/>
<gene>
    <name evidence="3" type="ORF">BCF38_101548</name>
    <name evidence="4" type="ORF">SAMN05421539_101548</name>
</gene>
<protein>
    <submittedName>
        <fullName evidence="4">ComF family protein</fullName>
    </submittedName>
</protein>
<reference evidence="6" key="2">
    <citation type="submission" date="2016-10" db="EMBL/GenBank/DDBJ databases">
        <authorList>
            <person name="Varghese N."/>
            <person name="Submissions S."/>
        </authorList>
    </citation>
    <scope>NUCLEOTIDE SEQUENCE [LARGE SCALE GENOMIC DNA]</scope>
    <source>
        <strain evidence="6">DSM 25227</strain>
    </source>
</reference>
<evidence type="ECO:0000256" key="1">
    <source>
        <dbReference type="ARBA" id="ARBA00008007"/>
    </source>
</evidence>
<dbReference type="PANTHER" id="PTHR47505">
    <property type="entry name" value="DNA UTILIZATION PROTEIN YHGH"/>
    <property type="match status" value="1"/>
</dbReference>
<evidence type="ECO:0000313" key="5">
    <source>
        <dbReference type="Proteomes" id="UP000245839"/>
    </source>
</evidence>
<evidence type="ECO:0000259" key="2">
    <source>
        <dbReference type="Pfam" id="PF18912"/>
    </source>
</evidence>
<reference evidence="4" key="1">
    <citation type="submission" date="2016-10" db="EMBL/GenBank/DDBJ databases">
        <authorList>
            <person name="Cai Z."/>
        </authorList>
    </citation>
    <scope>NUCLEOTIDE SEQUENCE [LARGE SCALE GENOMIC DNA]</scope>
    <source>
        <strain evidence="4">DSM 25227</strain>
    </source>
</reference>
<evidence type="ECO:0000313" key="4">
    <source>
        <dbReference type="EMBL" id="SSA38417.1"/>
    </source>
</evidence>
<feature type="domain" description="Double zinc ribbon" evidence="2">
    <location>
        <begin position="18"/>
        <end position="75"/>
    </location>
</feature>
<dbReference type="CDD" id="cd06223">
    <property type="entry name" value="PRTases_typeI"/>
    <property type="match status" value="1"/>
</dbReference>
<organism evidence="4 6">
    <name type="scientific">Jannaschia seohaensis</name>
    <dbReference type="NCBI Taxonomy" id="475081"/>
    <lineage>
        <taxon>Bacteria</taxon>
        <taxon>Pseudomonadati</taxon>
        <taxon>Pseudomonadota</taxon>
        <taxon>Alphaproteobacteria</taxon>
        <taxon>Rhodobacterales</taxon>
        <taxon>Roseobacteraceae</taxon>
        <taxon>Jannaschia</taxon>
    </lineage>
</organism>
<dbReference type="InterPro" id="IPR044005">
    <property type="entry name" value="DZR_2"/>
</dbReference>
<dbReference type="InterPro" id="IPR051910">
    <property type="entry name" value="ComF/GntX_DNA_util-trans"/>
</dbReference>
<accession>A0A2Y9A8A7</accession>
<dbReference type="InterPro" id="IPR000836">
    <property type="entry name" value="PRTase_dom"/>
</dbReference>
<dbReference type="Pfam" id="PF18912">
    <property type="entry name" value="DZR_2"/>
    <property type="match status" value="1"/>
</dbReference>
<dbReference type="InterPro" id="IPR029057">
    <property type="entry name" value="PRTase-like"/>
</dbReference>
<dbReference type="PANTHER" id="PTHR47505:SF1">
    <property type="entry name" value="DNA UTILIZATION PROTEIN YHGH"/>
    <property type="match status" value="1"/>
</dbReference>
<dbReference type="AlphaFoldDB" id="A0A2Y9A8A7"/>
<sequence>MGEAMQTPLRRAAAVLRDALYPRTCLLCETRVEAEFALCPACWSETPFISGASCDLCGTGLPGAEDGPARCDDCLTLARPWDAGRSVLAYSGKGRAMVLALKHGDRTELARAAAHWMARRARDLIGPQTVFVPVPIHRWRLLKRRYNQSALIARHLAHGTGGRFAPEALRRIRQTESQDGKTGPERFANMQHAIAPGGDDLAGAEIALIDDVMTSGATLAACSDVIRGMGATRITVLTLARVAKDG</sequence>
<dbReference type="EMBL" id="UETC01000001">
    <property type="protein sequence ID" value="SSA38417.1"/>
    <property type="molecule type" value="Genomic_DNA"/>
</dbReference>
<dbReference type="Proteomes" id="UP000245839">
    <property type="component" value="Unassembled WGS sequence"/>
</dbReference>